<organism evidence="3 4">
    <name type="scientific">Amaricoccus macauensis</name>
    <dbReference type="NCBI Taxonomy" id="57001"/>
    <lineage>
        <taxon>Bacteria</taxon>
        <taxon>Pseudomonadati</taxon>
        <taxon>Pseudomonadota</taxon>
        <taxon>Alphaproteobacteria</taxon>
        <taxon>Rhodobacterales</taxon>
        <taxon>Paracoccaceae</taxon>
        <taxon>Amaricoccus</taxon>
    </lineage>
</organism>
<dbReference type="Proteomes" id="UP000549457">
    <property type="component" value="Unassembled WGS sequence"/>
</dbReference>
<keyword evidence="2" id="KW-0472">Membrane</keyword>
<evidence type="ECO:0000256" key="1">
    <source>
        <dbReference type="SAM" id="MobiDB-lite"/>
    </source>
</evidence>
<keyword evidence="2" id="KW-1133">Transmembrane helix</keyword>
<dbReference type="InterPro" id="IPR050445">
    <property type="entry name" value="Bact_polysacc_biosynth/exp"/>
</dbReference>
<dbReference type="PANTHER" id="PTHR32309:SF13">
    <property type="entry name" value="FERRIC ENTEROBACTIN TRANSPORT PROTEIN FEPE"/>
    <property type="match status" value="1"/>
</dbReference>
<keyword evidence="4" id="KW-1185">Reference proteome</keyword>
<keyword evidence="2" id="KW-0812">Transmembrane</keyword>
<name>A0A840SZE0_9RHOB</name>
<feature type="region of interest" description="Disordered" evidence="1">
    <location>
        <begin position="23"/>
        <end position="85"/>
    </location>
</feature>
<feature type="compositionally biased region" description="Basic and acidic residues" evidence="1">
    <location>
        <begin position="60"/>
        <end position="72"/>
    </location>
</feature>
<dbReference type="PANTHER" id="PTHR32309">
    <property type="entry name" value="TYROSINE-PROTEIN KINASE"/>
    <property type="match status" value="1"/>
</dbReference>
<reference evidence="3 4" key="1">
    <citation type="submission" date="2020-08" db="EMBL/GenBank/DDBJ databases">
        <title>Genomic Encyclopedia of Type Strains, Phase IV (KMG-IV): sequencing the most valuable type-strain genomes for metagenomic binning, comparative biology and taxonomic classification.</title>
        <authorList>
            <person name="Goeker M."/>
        </authorList>
    </citation>
    <scope>NUCLEOTIDE SEQUENCE [LARGE SCALE GENOMIC DNA]</scope>
    <source>
        <strain evidence="3 4">DSM 101730</strain>
    </source>
</reference>
<feature type="transmembrane region" description="Helical" evidence="2">
    <location>
        <begin position="95"/>
        <end position="117"/>
    </location>
</feature>
<dbReference type="GO" id="GO:0004713">
    <property type="term" value="F:protein tyrosine kinase activity"/>
    <property type="evidence" value="ECO:0007669"/>
    <property type="project" value="TreeGrafter"/>
</dbReference>
<dbReference type="RefSeq" id="WP_184155098.1">
    <property type="nucleotide sequence ID" value="NZ_JACHFM010000007.1"/>
</dbReference>
<protein>
    <submittedName>
        <fullName evidence="3">Capsular polysaccharide transport system permease protein</fullName>
    </submittedName>
</protein>
<evidence type="ECO:0000313" key="3">
    <source>
        <dbReference type="EMBL" id="MBB5224422.1"/>
    </source>
</evidence>
<evidence type="ECO:0000256" key="2">
    <source>
        <dbReference type="SAM" id="Phobius"/>
    </source>
</evidence>
<dbReference type="EMBL" id="JACHFM010000007">
    <property type="protein sequence ID" value="MBB5224422.1"/>
    <property type="molecule type" value="Genomic_DNA"/>
</dbReference>
<dbReference type="GO" id="GO:0005886">
    <property type="term" value="C:plasma membrane"/>
    <property type="evidence" value="ECO:0007669"/>
    <property type="project" value="TreeGrafter"/>
</dbReference>
<feature type="transmembrane region" description="Helical" evidence="2">
    <location>
        <begin position="423"/>
        <end position="444"/>
    </location>
</feature>
<evidence type="ECO:0000313" key="4">
    <source>
        <dbReference type="Proteomes" id="UP000549457"/>
    </source>
</evidence>
<dbReference type="AlphaFoldDB" id="A0A840SZE0"/>
<sequence>MAARTPAEAAVADPEVLARRRRARAARAALRAVESSSAATQPAPDPRPEHRDPAAQPRTEPVRPRRPARGDEAPVPPAAPKLEPARVRPRHRGMIASFLAIVVLPVVATAVYLWAWAAPEYHSETSFSVRSEEMGSAAAGLLGAITQIGGGSASDTDVLYDYIRSQAIVQAIDERLDLRAIYNHTPSDRVFALGKDQTIEALTDHWRKMVRVSLESREGIIDVRTYAFTPEDAQKIADEVLAESNKLVNRLSDQARTDALFFATEELTKAEAYLRGVRENLANFRRDHRLVDPRADVSGQAGLLNALESELAKAMVERDELLSYADPKDQRVQQIDRRIAAVTGRIDAERGSLSVGGVTGSMPEVVGGYEELEVDLEIARTAYTHALAGRAAAEAMAQRQSRYLVPHIQPTLAETALYPRSGLIIGLAALFLTLGWSVLMLIYYNVRDNR</sequence>
<gene>
    <name evidence="3" type="ORF">HNP73_004392</name>
</gene>
<proteinExistence type="predicted"/>
<comment type="caution">
    <text evidence="3">The sequence shown here is derived from an EMBL/GenBank/DDBJ whole genome shotgun (WGS) entry which is preliminary data.</text>
</comment>
<accession>A0A840SZE0</accession>